<keyword evidence="4" id="KW-1185">Reference proteome</keyword>
<accession>A0ABW5US14</accession>
<feature type="domain" description="Pyridoxamine 5'-phosphate oxidase N-terminal" evidence="2">
    <location>
        <begin position="45"/>
        <end position="163"/>
    </location>
</feature>
<feature type="compositionally biased region" description="Pro residues" evidence="1">
    <location>
        <begin position="1"/>
        <end position="16"/>
    </location>
</feature>
<proteinExistence type="predicted"/>
<comment type="caution">
    <text evidence="3">The sequence shown here is derived from an EMBL/GenBank/DDBJ whole genome shotgun (WGS) entry which is preliminary data.</text>
</comment>
<dbReference type="Proteomes" id="UP001597463">
    <property type="component" value="Unassembled WGS sequence"/>
</dbReference>
<dbReference type="InterPro" id="IPR024029">
    <property type="entry name" value="Pyridox_Oxase_FMN-dep"/>
</dbReference>
<dbReference type="Pfam" id="PF01243">
    <property type="entry name" value="PNPOx_N"/>
    <property type="match status" value="1"/>
</dbReference>
<dbReference type="InterPro" id="IPR012349">
    <property type="entry name" value="Split_barrel_FMN-bd"/>
</dbReference>
<reference evidence="4" key="1">
    <citation type="journal article" date="2019" name="Int. J. Syst. Evol. Microbiol.">
        <title>The Global Catalogue of Microorganisms (GCM) 10K type strain sequencing project: providing services to taxonomists for standard genome sequencing and annotation.</title>
        <authorList>
            <consortium name="The Broad Institute Genomics Platform"/>
            <consortium name="The Broad Institute Genome Sequencing Center for Infectious Disease"/>
            <person name="Wu L."/>
            <person name="Ma J."/>
        </authorList>
    </citation>
    <scope>NUCLEOTIDE SEQUENCE [LARGE SCALE GENOMIC DNA]</scope>
    <source>
        <strain evidence="4">TISTR 1906</strain>
    </source>
</reference>
<dbReference type="RefSeq" id="WP_066471900.1">
    <property type="nucleotide sequence ID" value="NZ_BCNT01000001.1"/>
</dbReference>
<dbReference type="NCBIfam" id="TIGR04025">
    <property type="entry name" value="PPOX_FMN_DR2398"/>
    <property type="match status" value="1"/>
</dbReference>
<dbReference type="EMBL" id="JBHUMV010000011">
    <property type="protein sequence ID" value="MFD2756432.1"/>
    <property type="molecule type" value="Genomic_DNA"/>
</dbReference>
<name>A0ABW5US14_9BURK</name>
<dbReference type="PANTHER" id="PTHR42815">
    <property type="entry name" value="FAD-BINDING, PUTATIVE (AFU_ORTHOLOGUE AFUA_6G07600)-RELATED"/>
    <property type="match status" value="1"/>
</dbReference>
<dbReference type="PANTHER" id="PTHR42815:SF2">
    <property type="entry name" value="FAD-BINDING, PUTATIVE (AFU_ORTHOLOGUE AFUA_6G07600)-RELATED"/>
    <property type="match status" value="1"/>
</dbReference>
<dbReference type="InterPro" id="IPR011576">
    <property type="entry name" value="Pyridox_Oxase_N"/>
</dbReference>
<dbReference type="Gene3D" id="2.30.110.10">
    <property type="entry name" value="Electron Transport, Fmn-binding Protein, Chain A"/>
    <property type="match status" value="1"/>
</dbReference>
<sequence>MPSPDHFSPPPAPSRPQGPDAVDLDALYDPPTERIRNGVLHYLADFHREYLARATFFCLATGDAAGLDASPRGGAPGFVRVLDAQTLVFADWPGNNRIASLRNLQQDSCLAMLFLFPGLDLFLRINGRGRISTDSELLQELREGHKVPKTAIVVRIDEVLFHCGRALHRAGLWSVNSRLDPGLLPTVGDVMAGLARLHGGSLAAGQAAQANEHYAHAVRTDLY</sequence>
<evidence type="ECO:0000259" key="2">
    <source>
        <dbReference type="Pfam" id="PF01243"/>
    </source>
</evidence>
<feature type="region of interest" description="Disordered" evidence="1">
    <location>
        <begin position="1"/>
        <end position="26"/>
    </location>
</feature>
<gene>
    <name evidence="3" type="ORF">ACFSW6_20350</name>
</gene>
<dbReference type="SUPFAM" id="SSF50475">
    <property type="entry name" value="FMN-binding split barrel"/>
    <property type="match status" value="1"/>
</dbReference>
<evidence type="ECO:0000313" key="4">
    <source>
        <dbReference type="Proteomes" id="UP001597463"/>
    </source>
</evidence>
<protein>
    <submittedName>
        <fullName evidence="3">MSMEG_1061 family FMN-dependent PPOX-type flavoprotein</fullName>
    </submittedName>
</protein>
<organism evidence="3 4">
    <name type="scientific">Comamonas terrae</name>
    <dbReference type="NCBI Taxonomy" id="673548"/>
    <lineage>
        <taxon>Bacteria</taxon>
        <taxon>Pseudomonadati</taxon>
        <taxon>Pseudomonadota</taxon>
        <taxon>Betaproteobacteria</taxon>
        <taxon>Burkholderiales</taxon>
        <taxon>Comamonadaceae</taxon>
        <taxon>Comamonas</taxon>
    </lineage>
</organism>
<evidence type="ECO:0000256" key="1">
    <source>
        <dbReference type="SAM" id="MobiDB-lite"/>
    </source>
</evidence>
<evidence type="ECO:0000313" key="3">
    <source>
        <dbReference type="EMBL" id="MFD2756432.1"/>
    </source>
</evidence>